<feature type="domain" description="Ig-like" evidence="2">
    <location>
        <begin position="308"/>
        <end position="386"/>
    </location>
</feature>
<evidence type="ECO:0000313" key="3">
    <source>
        <dbReference type="Ensembl" id="ENSCVAP00000002003.1"/>
    </source>
</evidence>
<protein>
    <recommendedName>
        <fullName evidence="2">Ig-like domain-containing protein</fullName>
    </recommendedName>
</protein>
<dbReference type="Gene3D" id="2.60.40.10">
    <property type="entry name" value="Immunoglobulins"/>
    <property type="match status" value="3"/>
</dbReference>
<proteinExistence type="predicted"/>
<reference evidence="3" key="1">
    <citation type="submission" date="2025-08" db="UniProtKB">
        <authorList>
            <consortium name="Ensembl"/>
        </authorList>
    </citation>
    <scope>IDENTIFICATION</scope>
</reference>
<feature type="domain" description="Ig-like" evidence="2">
    <location>
        <begin position="218"/>
        <end position="298"/>
    </location>
</feature>
<dbReference type="SMART" id="SM00408">
    <property type="entry name" value="IGc2"/>
    <property type="match status" value="2"/>
</dbReference>
<evidence type="ECO:0000313" key="4">
    <source>
        <dbReference type="Proteomes" id="UP000265020"/>
    </source>
</evidence>
<evidence type="ECO:0000256" key="1">
    <source>
        <dbReference type="SAM" id="MobiDB-lite"/>
    </source>
</evidence>
<keyword evidence="4" id="KW-1185">Reference proteome</keyword>
<accession>A0A3Q2CB04</accession>
<dbReference type="CDD" id="cd00096">
    <property type="entry name" value="Ig"/>
    <property type="match status" value="1"/>
</dbReference>
<dbReference type="Pfam" id="PF13895">
    <property type="entry name" value="Ig_2"/>
    <property type="match status" value="2"/>
</dbReference>
<dbReference type="InterPro" id="IPR003598">
    <property type="entry name" value="Ig_sub2"/>
</dbReference>
<dbReference type="OMA" id="MLTIANI"/>
<dbReference type="InterPro" id="IPR003599">
    <property type="entry name" value="Ig_sub"/>
</dbReference>
<evidence type="ECO:0000259" key="2">
    <source>
        <dbReference type="PROSITE" id="PS50835"/>
    </source>
</evidence>
<dbReference type="SMART" id="SM00409">
    <property type="entry name" value="IG"/>
    <property type="match status" value="3"/>
</dbReference>
<dbReference type="GeneTree" id="ENSGT01010000222294"/>
<dbReference type="PANTHER" id="PTHR46013">
    <property type="entry name" value="VASCULAR CELL ADHESION MOLECULE 1"/>
    <property type="match status" value="1"/>
</dbReference>
<dbReference type="Proteomes" id="UP000265020">
    <property type="component" value="Unassembled WGS sequence"/>
</dbReference>
<dbReference type="InterPro" id="IPR036179">
    <property type="entry name" value="Ig-like_dom_sf"/>
</dbReference>
<sequence>WTAPSSQPLPPLSPKHKVQSNNDWGVTYSPSQGDICAFKGSTVEMKCEYRHPPKSGRTSTNVIETFWITGNYPVSLETQEEYEGRVTNSCDETRGKKSCTLRITDVKESDSAVYKFRFITNLSGGGYTAEPGIRLSVTDPHLTVSVQSRYSSSYKTVKCSSSCLLPSHSTYVWYINSREIDHDKSTYSINSNYLDSVSCAVKGHEDFPAPLIYAPVSPSLSADPSADIFEGSSVTLRCSSKANPPANYTWYKKTKTSILQLHSRVSEFLLNNIQSSASGEYYCVAENQLGKRRSTNLNVDVKYPPRLPSVSVNPPGEIVVEGSVNLTCSSDANPAATYAWYKENTASPAADGPMLTIANIRYEDGGNYYCEARNSRGQHNSTLQLIVVSSKSM</sequence>
<dbReference type="Ensembl" id="ENSCVAT00000012470.1">
    <property type="protein sequence ID" value="ENSCVAP00000002003.1"/>
    <property type="gene ID" value="ENSCVAG00000000742.1"/>
</dbReference>
<dbReference type="PANTHER" id="PTHR46013:SF4">
    <property type="entry name" value="B-CELL RECEPTOR CD22-RELATED"/>
    <property type="match status" value="1"/>
</dbReference>
<feature type="region of interest" description="Disordered" evidence="1">
    <location>
        <begin position="1"/>
        <end position="21"/>
    </location>
</feature>
<organism evidence="3 4">
    <name type="scientific">Cyprinodon variegatus</name>
    <name type="common">Sheepshead minnow</name>
    <dbReference type="NCBI Taxonomy" id="28743"/>
    <lineage>
        <taxon>Eukaryota</taxon>
        <taxon>Metazoa</taxon>
        <taxon>Chordata</taxon>
        <taxon>Craniata</taxon>
        <taxon>Vertebrata</taxon>
        <taxon>Euteleostomi</taxon>
        <taxon>Actinopterygii</taxon>
        <taxon>Neopterygii</taxon>
        <taxon>Teleostei</taxon>
        <taxon>Neoteleostei</taxon>
        <taxon>Acanthomorphata</taxon>
        <taxon>Ovalentaria</taxon>
        <taxon>Atherinomorphae</taxon>
        <taxon>Cyprinodontiformes</taxon>
        <taxon>Cyprinodontidae</taxon>
        <taxon>Cyprinodon</taxon>
    </lineage>
</organism>
<name>A0A3Q2CB04_CYPVA</name>
<dbReference type="InterPro" id="IPR013783">
    <property type="entry name" value="Ig-like_fold"/>
</dbReference>
<reference evidence="3" key="2">
    <citation type="submission" date="2025-09" db="UniProtKB">
        <authorList>
            <consortium name="Ensembl"/>
        </authorList>
    </citation>
    <scope>IDENTIFICATION</scope>
</reference>
<dbReference type="SUPFAM" id="SSF48726">
    <property type="entry name" value="Immunoglobulin"/>
    <property type="match status" value="3"/>
</dbReference>
<dbReference type="InterPro" id="IPR007110">
    <property type="entry name" value="Ig-like_dom"/>
</dbReference>
<dbReference type="PROSITE" id="PS50835">
    <property type="entry name" value="IG_LIKE"/>
    <property type="match status" value="2"/>
</dbReference>
<dbReference type="AlphaFoldDB" id="A0A3Q2CB04"/>